<evidence type="ECO:0000256" key="1">
    <source>
        <dbReference type="ARBA" id="ARBA00004651"/>
    </source>
</evidence>
<keyword evidence="2" id="KW-1003">Cell membrane</keyword>
<reference evidence="8" key="1">
    <citation type="submission" date="2022-01" db="EMBL/GenBank/DDBJ databases">
        <title>Microbacterium eymi and Microbacterium rhizovicinus sp. nov., isolated from the rhizospheric soil of Elymus tsukushiensis, a plant native to the Dokdo Islands, Republic of Korea.</title>
        <authorList>
            <person name="Hwang Y.J."/>
        </authorList>
    </citation>
    <scope>NUCLEOTIDE SEQUENCE</scope>
    <source>
        <strain evidence="8">KUDC0405</strain>
    </source>
</reference>
<feature type="transmembrane region" description="Helical" evidence="6">
    <location>
        <begin position="72"/>
        <end position="98"/>
    </location>
</feature>
<comment type="subcellular location">
    <subcellularLocation>
        <location evidence="1">Cell membrane</location>
        <topology evidence="1">Multi-pass membrane protein</topology>
    </subcellularLocation>
</comment>
<evidence type="ECO:0000256" key="6">
    <source>
        <dbReference type="SAM" id="Phobius"/>
    </source>
</evidence>
<keyword evidence="3 6" id="KW-0812">Transmembrane</keyword>
<evidence type="ECO:0000259" key="7">
    <source>
        <dbReference type="Pfam" id="PF00482"/>
    </source>
</evidence>
<evidence type="ECO:0000256" key="4">
    <source>
        <dbReference type="ARBA" id="ARBA00022989"/>
    </source>
</evidence>
<evidence type="ECO:0000256" key="3">
    <source>
        <dbReference type="ARBA" id="ARBA00022692"/>
    </source>
</evidence>
<dbReference type="EMBL" id="CP091139">
    <property type="protein sequence ID" value="UUT35484.1"/>
    <property type="molecule type" value="Genomic_DNA"/>
</dbReference>
<dbReference type="InterPro" id="IPR018076">
    <property type="entry name" value="T2SS_GspF_dom"/>
</dbReference>
<accession>A0ABY5NK25</accession>
<evidence type="ECO:0000256" key="5">
    <source>
        <dbReference type="ARBA" id="ARBA00023136"/>
    </source>
</evidence>
<keyword evidence="9" id="KW-1185">Reference proteome</keyword>
<protein>
    <submittedName>
        <fullName evidence="8">Type II secretion system F family protein</fullName>
    </submittedName>
</protein>
<organism evidence="8 9">
    <name type="scientific">Microbacterium elymi</name>
    <dbReference type="NCBI Taxonomy" id="2909587"/>
    <lineage>
        <taxon>Bacteria</taxon>
        <taxon>Bacillati</taxon>
        <taxon>Actinomycetota</taxon>
        <taxon>Actinomycetes</taxon>
        <taxon>Micrococcales</taxon>
        <taxon>Microbacteriaceae</taxon>
        <taxon>Microbacterium</taxon>
    </lineage>
</organism>
<evidence type="ECO:0000313" key="8">
    <source>
        <dbReference type="EMBL" id="UUT35484.1"/>
    </source>
</evidence>
<name>A0ABY5NK25_9MICO</name>
<dbReference type="Pfam" id="PF00482">
    <property type="entry name" value="T2SSF"/>
    <property type="match status" value="1"/>
</dbReference>
<keyword evidence="4 6" id="KW-1133">Transmembrane helix</keyword>
<evidence type="ECO:0000313" key="9">
    <source>
        <dbReference type="Proteomes" id="UP001054811"/>
    </source>
</evidence>
<sequence length="103" mass="10884">MVLAVGTGSTLSESLTALGRGLQIPALTRAIDHIVAALDRGAPLAQVLQAQAVDAREDAKRGLIERAGRKEILMLLPLVFLILPLSVLFAVFPGVFMLRLGIG</sequence>
<dbReference type="Proteomes" id="UP001054811">
    <property type="component" value="Chromosome"/>
</dbReference>
<evidence type="ECO:0000256" key="2">
    <source>
        <dbReference type="ARBA" id="ARBA00022475"/>
    </source>
</evidence>
<gene>
    <name evidence="8" type="ORF">L2X98_19090</name>
</gene>
<proteinExistence type="predicted"/>
<keyword evidence="5 6" id="KW-0472">Membrane</keyword>
<dbReference type="RefSeq" id="WP_259612090.1">
    <property type="nucleotide sequence ID" value="NZ_CP091139.2"/>
</dbReference>
<feature type="domain" description="Type II secretion system protein GspF" evidence="7">
    <location>
        <begin position="5"/>
        <end position="91"/>
    </location>
</feature>